<dbReference type="Pfam" id="PF03008">
    <property type="entry name" value="DUF234"/>
    <property type="match status" value="1"/>
</dbReference>
<accession>A0ABR7GHI6</accession>
<proteinExistence type="predicted"/>
<dbReference type="Gene3D" id="3.40.50.300">
    <property type="entry name" value="P-loop containing nucleotide triphosphate hydrolases"/>
    <property type="match status" value="1"/>
</dbReference>
<dbReference type="Pfam" id="PF01637">
    <property type="entry name" value="ATPase_2"/>
    <property type="match status" value="1"/>
</dbReference>
<dbReference type="InterPro" id="IPR027417">
    <property type="entry name" value="P-loop_NTPase"/>
</dbReference>
<evidence type="ECO:0000313" key="4">
    <source>
        <dbReference type="Proteomes" id="UP000643810"/>
    </source>
</evidence>
<evidence type="ECO:0000259" key="2">
    <source>
        <dbReference type="Pfam" id="PF03008"/>
    </source>
</evidence>
<keyword evidence="4" id="KW-1185">Reference proteome</keyword>
<dbReference type="PANTHER" id="PTHR34704:SF1">
    <property type="entry name" value="ATPASE"/>
    <property type="match status" value="1"/>
</dbReference>
<dbReference type="PANTHER" id="PTHR34704">
    <property type="entry name" value="ATPASE"/>
    <property type="match status" value="1"/>
</dbReference>
<protein>
    <submittedName>
        <fullName evidence="3">AAA family ATPase</fullName>
    </submittedName>
</protein>
<dbReference type="RefSeq" id="WP_118281388.1">
    <property type="nucleotide sequence ID" value="NZ_JACOPG010000003.1"/>
</dbReference>
<feature type="domain" description="ATPase" evidence="1">
    <location>
        <begin position="2"/>
        <end position="208"/>
    </location>
</feature>
<dbReference type="Proteomes" id="UP000643810">
    <property type="component" value="Unassembled WGS sequence"/>
</dbReference>
<feature type="domain" description="DUF234" evidence="2">
    <location>
        <begin position="316"/>
        <end position="407"/>
    </location>
</feature>
<dbReference type="EMBL" id="JACOPG010000003">
    <property type="protein sequence ID" value="MBC5686466.1"/>
    <property type="molecule type" value="Genomic_DNA"/>
</dbReference>
<dbReference type="SUPFAM" id="SSF52540">
    <property type="entry name" value="P-loop containing nucleoside triphosphate hydrolases"/>
    <property type="match status" value="1"/>
</dbReference>
<gene>
    <name evidence="3" type="ORF">H8R94_07630</name>
</gene>
<reference evidence="3 4" key="1">
    <citation type="submission" date="2020-08" db="EMBL/GenBank/DDBJ databases">
        <title>Genome public.</title>
        <authorList>
            <person name="Liu C."/>
            <person name="Sun Q."/>
        </authorList>
    </citation>
    <scope>NUCLEOTIDE SEQUENCE [LARGE SCALE GENOMIC DNA]</scope>
    <source>
        <strain evidence="3 4">NSJ-9</strain>
    </source>
</reference>
<comment type="caution">
    <text evidence="3">The sequence shown here is derived from an EMBL/GenBank/DDBJ whole genome shotgun (WGS) entry which is preliminary data.</text>
</comment>
<organism evidence="3 4">
    <name type="scientific">Roseburia lenta</name>
    <dbReference type="NCBI Taxonomy" id="2763061"/>
    <lineage>
        <taxon>Bacteria</taxon>
        <taxon>Bacillati</taxon>
        <taxon>Bacillota</taxon>
        <taxon>Clostridia</taxon>
        <taxon>Lachnospirales</taxon>
        <taxon>Lachnospiraceae</taxon>
        <taxon>Roseburia</taxon>
    </lineage>
</organism>
<name>A0ABR7GHI6_9FIRM</name>
<sequence>MFIGRKKELEALNAFYEGDKEALACVSGALGMGKTTLLRHFADGKKAIYFHAYETTGKQELSMFTQVLAKADIAGVAAGEDTGKRSEASLENLLDAITEIAKQEKLLLVIDQYPNFVKADADFDEILFSYVTRVWRDLPIKLILCGDAFLLMEKYLYGKKARWKDTIDLHLNLTGMDFLETKQFFPEAAGEDLALYYGISGGIPAQILRMQGKSVKDAAEVIFAGNPGQAALLPEQVMGMELRELSYYNCILSAMAQGMNRVNQLSAEVGKPKDVVVPYLNALMSIGVVTKQTAITEETNRKKTRYSIVNSNTVFWYRFIVPHMDLYVAGEWDLLWNTYIVPDLDNFMQQVFIAMSREHLEERSRRGQMPFTIERSGNWWTNDDEAGTTDGFDVVSLGKTEGKSATIFTLCFYEQREIEVAEVKSMIEKTKQMHREGDAFYVVCAKDRFHENVETVASTIKNIILVTLDEECRLA</sequence>
<evidence type="ECO:0000313" key="3">
    <source>
        <dbReference type="EMBL" id="MBC5686466.1"/>
    </source>
</evidence>
<evidence type="ECO:0000259" key="1">
    <source>
        <dbReference type="Pfam" id="PF01637"/>
    </source>
</evidence>
<dbReference type="InterPro" id="IPR004256">
    <property type="entry name" value="DUF234"/>
</dbReference>
<dbReference type="InterPro" id="IPR011579">
    <property type="entry name" value="ATPase_dom"/>
</dbReference>